<evidence type="ECO:0008006" key="3">
    <source>
        <dbReference type="Google" id="ProtNLM"/>
    </source>
</evidence>
<dbReference type="AlphaFoldDB" id="A0A1M5J3C4"/>
<dbReference type="SUPFAM" id="SSF46955">
    <property type="entry name" value="Putative DNA-binding domain"/>
    <property type="match status" value="1"/>
</dbReference>
<dbReference type="RefSeq" id="WP_073414678.1">
    <property type="nucleotide sequence ID" value="NZ_FQWC01000002.1"/>
</dbReference>
<proteinExistence type="predicted"/>
<keyword evidence="2" id="KW-1185">Reference proteome</keyword>
<dbReference type="InterPro" id="IPR009061">
    <property type="entry name" value="DNA-bd_dom_put_sf"/>
</dbReference>
<gene>
    <name evidence="1" type="ORF">SAMN05443663_102587</name>
</gene>
<evidence type="ECO:0000313" key="2">
    <source>
        <dbReference type="Proteomes" id="UP000184071"/>
    </source>
</evidence>
<dbReference type="EMBL" id="FQWC01000002">
    <property type="protein sequence ID" value="SHG34690.1"/>
    <property type="molecule type" value="Genomic_DNA"/>
</dbReference>
<sequence length="100" mass="11756">MEQLNQKLIKRKLLELAKTKRLLEVEKAKDRDDIVKALTPKLPTDILNLKTIKSDYGYSSRTIYRYRAKGLKFAKNSSKGFVYVTRGDLENFIKQNLYDR</sequence>
<organism evidence="1 2">
    <name type="scientific">Flavobacterium defluvii</name>
    <dbReference type="NCBI Taxonomy" id="370979"/>
    <lineage>
        <taxon>Bacteria</taxon>
        <taxon>Pseudomonadati</taxon>
        <taxon>Bacteroidota</taxon>
        <taxon>Flavobacteriia</taxon>
        <taxon>Flavobacteriales</taxon>
        <taxon>Flavobacteriaceae</taxon>
        <taxon>Flavobacterium</taxon>
    </lineage>
</organism>
<reference evidence="2" key="1">
    <citation type="submission" date="2016-11" db="EMBL/GenBank/DDBJ databases">
        <authorList>
            <person name="Varghese N."/>
            <person name="Submissions S."/>
        </authorList>
    </citation>
    <scope>NUCLEOTIDE SEQUENCE [LARGE SCALE GENOMIC DNA]</scope>
    <source>
        <strain evidence="2">DSM 17963</strain>
    </source>
</reference>
<protein>
    <recommendedName>
        <fullName evidence="3">Helix-turn-helix domain-containing protein</fullName>
    </recommendedName>
</protein>
<dbReference type="STRING" id="370979.SAMN05443663_102587"/>
<accession>A0A1M5J3C4</accession>
<name>A0A1M5J3C4_9FLAO</name>
<evidence type="ECO:0000313" key="1">
    <source>
        <dbReference type="EMBL" id="SHG34690.1"/>
    </source>
</evidence>
<dbReference type="OrthoDB" id="1366768at2"/>
<dbReference type="Proteomes" id="UP000184071">
    <property type="component" value="Unassembled WGS sequence"/>
</dbReference>